<comment type="function">
    <text evidence="2">Hydrolyzes RNA 2',3'-cyclic phosphodiester to an RNA 2'-phosphomonoester.</text>
</comment>
<dbReference type="Gene3D" id="3.90.1140.10">
    <property type="entry name" value="Cyclic phosphodiesterase"/>
    <property type="match status" value="1"/>
</dbReference>
<comment type="caution">
    <text evidence="3">The sequence shown here is derived from an EMBL/GenBank/DDBJ whole genome shotgun (WGS) entry which is preliminary data.</text>
</comment>
<dbReference type="GO" id="GO:0004113">
    <property type="term" value="F:2',3'-cyclic-nucleotide 3'-phosphodiesterase activity"/>
    <property type="evidence" value="ECO:0007669"/>
    <property type="project" value="InterPro"/>
</dbReference>
<evidence type="ECO:0000256" key="1">
    <source>
        <dbReference type="ARBA" id="ARBA00022801"/>
    </source>
</evidence>
<proteinExistence type="inferred from homology"/>
<reference evidence="3" key="1">
    <citation type="submission" date="2021-04" db="EMBL/GenBank/DDBJ databases">
        <title>Sinoanaerobacter chloroacetimidivorans sp. nov., an obligate anaerobic bacterium isolated from anaerobic sludge.</title>
        <authorList>
            <person name="Bao Y."/>
        </authorList>
    </citation>
    <scope>NUCLEOTIDE SEQUENCE</scope>
    <source>
        <strain evidence="3">BAD-6</strain>
    </source>
</reference>
<dbReference type="EMBL" id="JAGSND010000019">
    <property type="protein sequence ID" value="MBR0599990.1"/>
    <property type="molecule type" value="Genomic_DNA"/>
</dbReference>
<dbReference type="InterPro" id="IPR009097">
    <property type="entry name" value="Cyclic_Pdiesterase"/>
</dbReference>
<dbReference type="NCBIfam" id="TIGR02258">
    <property type="entry name" value="2_5_ligase"/>
    <property type="match status" value="1"/>
</dbReference>
<keyword evidence="1 2" id="KW-0378">Hydrolase</keyword>
<reference evidence="3" key="2">
    <citation type="submission" date="2021-04" db="EMBL/GenBank/DDBJ databases">
        <authorList>
            <person name="Liu J."/>
        </authorList>
    </citation>
    <scope>NUCLEOTIDE SEQUENCE</scope>
    <source>
        <strain evidence="3">BAD-6</strain>
    </source>
</reference>
<keyword evidence="4" id="KW-1185">Reference proteome</keyword>
<dbReference type="HAMAP" id="MF_01940">
    <property type="entry name" value="RNA_CPDase"/>
    <property type="match status" value="1"/>
</dbReference>
<name>A0A8J7W6T4_9FIRM</name>
<dbReference type="RefSeq" id="WP_227020122.1">
    <property type="nucleotide sequence ID" value="NZ_JAGSND010000019.1"/>
</dbReference>
<dbReference type="Pfam" id="PF13563">
    <property type="entry name" value="2_5_RNA_ligase2"/>
    <property type="match status" value="1"/>
</dbReference>
<feature type="short sequence motif" description="HXTX 1" evidence="2">
    <location>
        <begin position="40"/>
        <end position="43"/>
    </location>
</feature>
<dbReference type="EC" id="3.1.4.58" evidence="2"/>
<evidence type="ECO:0000313" key="4">
    <source>
        <dbReference type="Proteomes" id="UP000675664"/>
    </source>
</evidence>
<organism evidence="3 4">
    <name type="scientific">Sinanaerobacter chloroacetimidivorans</name>
    <dbReference type="NCBI Taxonomy" id="2818044"/>
    <lineage>
        <taxon>Bacteria</taxon>
        <taxon>Bacillati</taxon>
        <taxon>Bacillota</taxon>
        <taxon>Clostridia</taxon>
        <taxon>Peptostreptococcales</taxon>
        <taxon>Anaerovoracaceae</taxon>
        <taxon>Sinanaerobacter</taxon>
    </lineage>
</organism>
<feature type="active site" description="Proton donor" evidence="2">
    <location>
        <position position="40"/>
    </location>
</feature>
<dbReference type="SUPFAM" id="SSF55144">
    <property type="entry name" value="LigT-like"/>
    <property type="match status" value="1"/>
</dbReference>
<accession>A0A8J7W6T4</accession>
<dbReference type="PANTHER" id="PTHR35561:SF1">
    <property type="entry name" value="RNA 2',3'-CYCLIC PHOSPHODIESTERASE"/>
    <property type="match status" value="1"/>
</dbReference>
<dbReference type="GO" id="GO:0008664">
    <property type="term" value="F:RNA 2',3'-cyclic 3'-phosphodiesterase activity"/>
    <property type="evidence" value="ECO:0007669"/>
    <property type="project" value="UniProtKB-EC"/>
</dbReference>
<dbReference type="PANTHER" id="PTHR35561">
    <property type="entry name" value="RNA 2',3'-CYCLIC PHOSPHODIESTERASE"/>
    <property type="match status" value="1"/>
</dbReference>
<evidence type="ECO:0000256" key="2">
    <source>
        <dbReference type="HAMAP-Rule" id="MF_01940"/>
    </source>
</evidence>
<evidence type="ECO:0000313" key="3">
    <source>
        <dbReference type="EMBL" id="MBR0599990.1"/>
    </source>
</evidence>
<feature type="active site" description="Proton acceptor" evidence="2">
    <location>
        <position position="123"/>
    </location>
</feature>
<protein>
    <recommendedName>
        <fullName evidence="2">RNA 2',3'-cyclic phosphodiesterase</fullName>
        <shortName evidence="2">RNA 2',3'-CPDase</shortName>
        <ecNumber evidence="2">3.1.4.58</ecNumber>
    </recommendedName>
</protein>
<comment type="catalytic activity">
    <reaction evidence="2">
        <text>a 3'-end 2',3'-cyclophospho-ribonucleotide-RNA + H2O = a 3'-end 2'-phospho-ribonucleotide-RNA + H(+)</text>
        <dbReference type="Rhea" id="RHEA:11828"/>
        <dbReference type="Rhea" id="RHEA-COMP:10464"/>
        <dbReference type="Rhea" id="RHEA-COMP:17353"/>
        <dbReference type="ChEBI" id="CHEBI:15377"/>
        <dbReference type="ChEBI" id="CHEBI:15378"/>
        <dbReference type="ChEBI" id="CHEBI:83064"/>
        <dbReference type="ChEBI" id="CHEBI:173113"/>
        <dbReference type="EC" id="3.1.4.58"/>
    </reaction>
</comment>
<comment type="similarity">
    <text evidence="2">Belongs to the 2H phosphoesterase superfamily. ThpR family.</text>
</comment>
<feature type="short sequence motif" description="HXTX 2" evidence="2">
    <location>
        <begin position="123"/>
        <end position="126"/>
    </location>
</feature>
<gene>
    <name evidence="3" type="primary">thpR</name>
    <name evidence="3" type="ORF">KCX82_19075</name>
</gene>
<dbReference type="AlphaFoldDB" id="A0A8J7W6T4"/>
<sequence length="177" mass="20470">MRLFIAINFDEEIKNYLMNLIEEFKQSAEKGNFTLRNNLHLTMVFIGEVSTDQLGLIKSAMNRIKEEPFSITIGGLGKFKRRGGDIYWVDVEKNQSLGSINSLLSSELRKAGFQIEDREFTPHLTLGREVILKTHQDMEKYKQLAQNREMQVTKVSLMKSERISGKLTYTEIYAKDL</sequence>
<dbReference type="Proteomes" id="UP000675664">
    <property type="component" value="Unassembled WGS sequence"/>
</dbReference>
<dbReference type="InterPro" id="IPR004175">
    <property type="entry name" value="RNA_CPDase"/>
</dbReference>